<keyword evidence="1" id="KW-0479">Metal-binding</keyword>
<accession>A0A4Y1WRX1</accession>
<dbReference type="CDD" id="cd16031">
    <property type="entry name" value="G6S_like"/>
    <property type="match status" value="1"/>
</dbReference>
<dbReference type="OrthoDB" id="9765065at2"/>
<name>A0A4Y1WRX1_9BACT</name>
<evidence type="ECO:0000256" key="3">
    <source>
        <dbReference type="PIRSR" id="PIRSR600917-52"/>
    </source>
</evidence>
<reference evidence="7" key="1">
    <citation type="submission" date="2019-06" db="EMBL/GenBank/DDBJ databases">
        <title>Alistipes onderdonkii subsp. vulgaris subsp. nov., Alistipes dispar sp. nov. and Alistipes communis sp. nov., isolated from human faeces, and creation of Alistipes onderdonkii subsp. onderdonkii subsp. nov.</title>
        <authorList>
            <person name="Sakamoto M."/>
            <person name="Ikeyama N."/>
            <person name="Ogata Y."/>
            <person name="Suda W."/>
            <person name="Iino T."/>
            <person name="Hattori M."/>
            <person name="Ohkuma M."/>
        </authorList>
    </citation>
    <scope>NUCLEOTIDE SEQUENCE [LARGE SCALE GENOMIC DNA]</scope>
    <source>
        <strain evidence="7">5CBH24</strain>
    </source>
</reference>
<evidence type="ECO:0000313" key="7">
    <source>
        <dbReference type="Proteomes" id="UP000318946"/>
    </source>
</evidence>
<organism evidence="6 7">
    <name type="scientific">Alistipes communis</name>
    <dbReference type="NCBI Taxonomy" id="2585118"/>
    <lineage>
        <taxon>Bacteria</taxon>
        <taxon>Pseudomonadati</taxon>
        <taxon>Bacteroidota</taxon>
        <taxon>Bacteroidia</taxon>
        <taxon>Bacteroidales</taxon>
        <taxon>Rikenellaceae</taxon>
        <taxon>Alistipes</taxon>
    </lineage>
</organism>
<evidence type="ECO:0000256" key="4">
    <source>
        <dbReference type="SAM" id="SignalP"/>
    </source>
</evidence>
<dbReference type="GO" id="GO:0008484">
    <property type="term" value="F:sulfuric ester hydrolase activity"/>
    <property type="evidence" value="ECO:0007669"/>
    <property type="project" value="TreeGrafter"/>
</dbReference>
<feature type="chain" id="PRO_5021317790" description="Sulfatase N-terminal domain-containing protein" evidence="4">
    <location>
        <begin position="21"/>
        <end position="470"/>
    </location>
</feature>
<feature type="modified residue" description="3-oxoalanine (Ser)" evidence="3">
    <location>
        <position position="82"/>
    </location>
</feature>
<keyword evidence="7" id="KW-1185">Reference proteome</keyword>
<gene>
    <name evidence="6" type="ORF">A5CBH24_11240</name>
</gene>
<evidence type="ECO:0000256" key="1">
    <source>
        <dbReference type="ARBA" id="ARBA00022723"/>
    </source>
</evidence>
<dbReference type="KEGG" id="acou:A5CBH24_11240"/>
<dbReference type="GeneID" id="78341842"/>
<keyword evidence="2" id="KW-0378">Hydrolase</keyword>
<comment type="PTM">
    <text evidence="3">The conversion to 3-oxoalanine (also known as C-formylglycine, FGly), of a serine or cysteine residue in prokaryotes and of a cysteine residue in eukaryotes, is critical for catalytic activity.</text>
</comment>
<dbReference type="PANTHER" id="PTHR45953">
    <property type="entry name" value="IDURONATE 2-SULFATASE"/>
    <property type="match status" value="1"/>
</dbReference>
<evidence type="ECO:0000256" key="2">
    <source>
        <dbReference type="ARBA" id="ARBA00022801"/>
    </source>
</evidence>
<evidence type="ECO:0000313" key="6">
    <source>
        <dbReference type="EMBL" id="BBL03811.1"/>
    </source>
</evidence>
<dbReference type="SUPFAM" id="SSF53649">
    <property type="entry name" value="Alkaline phosphatase-like"/>
    <property type="match status" value="1"/>
</dbReference>
<dbReference type="RefSeq" id="WP_141412454.1">
    <property type="nucleotide sequence ID" value="NZ_AP019735.1"/>
</dbReference>
<dbReference type="InterPro" id="IPR000917">
    <property type="entry name" value="Sulfatase_N"/>
</dbReference>
<dbReference type="InterPro" id="IPR017850">
    <property type="entry name" value="Alkaline_phosphatase_core_sf"/>
</dbReference>
<protein>
    <recommendedName>
        <fullName evidence="5">Sulfatase N-terminal domain-containing protein</fullName>
    </recommendedName>
</protein>
<feature type="signal peptide" evidence="4">
    <location>
        <begin position="1"/>
        <end position="20"/>
    </location>
</feature>
<keyword evidence="4" id="KW-0732">Signal</keyword>
<dbReference type="GO" id="GO:0046872">
    <property type="term" value="F:metal ion binding"/>
    <property type="evidence" value="ECO:0007669"/>
    <property type="project" value="UniProtKB-KW"/>
</dbReference>
<dbReference type="Pfam" id="PF00884">
    <property type="entry name" value="Sulfatase"/>
    <property type="match status" value="1"/>
</dbReference>
<dbReference type="GO" id="GO:0005737">
    <property type="term" value="C:cytoplasm"/>
    <property type="evidence" value="ECO:0007669"/>
    <property type="project" value="TreeGrafter"/>
</dbReference>
<sequence>MTDKALLLHWLAACSGPLLAAGAAQAQQAAPAQRPNILFILTDDQRWDAVGYVNPIVRTPHIDSLAREGVCFRNAFVTTPISAASRASLLTGMYERTHGYTFRQGPLKEPYMQQSYPVLLRASGYTTAYFGKFGVTYPGAQRLFDAADLYDRRGKFPDRRGYFYKTIDGDTVHLTRYTGYEAQRFLREVDPSKPFCLSLGFSAPHAHDPAPEQYFWEPWADSLYRDLTVAPPLLADDRYFEELPEAVRRGYNRVRWTWRYDTPQKYQHSVKGYYRMISEVDREVGAIRQVLRERGLDRNTIIVFMGDNGYFLGERQLAGKWLMYDRSLRVPMLIYDPRGRDPREVEDMVLNIDVPATILDAAGVAVPEAYQGVSLLGYTRGEAPAADREAFLCEHLWELDEIPSSEGIRTERWKYMRYRFIPGREELYDLAADSEEAVNLASDPAYGRTLEELRRECDRQIERYVSLRRH</sequence>
<proteinExistence type="predicted"/>
<dbReference type="Proteomes" id="UP000318946">
    <property type="component" value="Chromosome"/>
</dbReference>
<dbReference type="PANTHER" id="PTHR45953:SF1">
    <property type="entry name" value="IDURONATE 2-SULFATASE"/>
    <property type="match status" value="1"/>
</dbReference>
<feature type="domain" description="Sulfatase N-terminal" evidence="5">
    <location>
        <begin position="35"/>
        <end position="364"/>
    </location>
</feature>
<dbReference type="EMBL" id="AP019735">
    <property type="protein sequence ID" value="BBL03811.1"/>
    <property type="molecule type" value="Genomic_DNA"/>
</dbReference>
<dbReference type="AlphaFoldDB" id="A0A4Y1WRX1"/>
<dbReference type="Gene3D" id="3.40.720.10">
    <property type="entry name" value="Alkaline Phosphatase, subunit A"/>
    <property type="match status" value="1"/>
</dbReference>
<evidence type="ECO:0000259" key="5">
    <source>
        <dbReference type="Pfam" id="PF00884"/>
    </source>
</evidence>